<feature type="binding site" evidence="6">
    <location>
        <begin position="201"/>
        <end position="204"/>
    </location>
    <ligand>
        <name>ATP</name>
        <dbReference type="ChEBI" id="CHEBI:30616"/>
    </ligand>
</feature>
<feature type="binding site" evidence="6">
    <location>
        <begin position="3"/>
        <end position="5"/>
    </location>
    <ligand>
        <name>ATP</name>
        <dbReference type="ChEBI" id="CHEBI:30616"/>
    </ligand>
</feature>
<gene>
    <name evidence="6" type="primary">mreB</name>
    <name evidence="7" type="ORF">US05_C0021G0003</name>
</gene>
<dbReference type="GO" id="GO:0008360">
    <property type="term" value="P:regulation of cell shape"/>
    <property type="evidence" value="ECO:0007669"/>
    <property type="project" value="UniProtKB-UniRule"/>
</dbReference>
<evidence type="ECO:0000256" key="5">
    <source>
        <dbReference type="ARBA" id="ARBA00023458"/>
    </source>
</evidence>
<dbReference type="Pfam" id="PF06723">
    <property type="entry name" value="MreB_Mbl"/>
    <property type="match status" value="1"/>
</dbReference>
<dbReference type="PANTHER" id="PTHR42749:SF1">
    <property type="entry name" value="CELL SHAPE-DETERMINING PROTEIN MREB"/>
    <property type="match status" value="1"/>
</dbReference>
<protein>
    <recommendedName>
        <fullName evidence="6">Cell shape-determining protein MreB</fullName>
    </recommendedName>
</protein>
<comment type="subunit">
    <text evidence="6">Forms polymers.</text>
</comment>
<dbReference type="InterPro" id="IPR043129">
    <property type="entry name" value="ATPase_NBD"/>
</dbReference>
<keyword evidence="4 6" id="KW-0133">Cell shape</keyword>
<accession>A0A0G0DVQ0</accession>
<evidence type="ECO:0000256" key="6">
    <source>
        <dbReference type="HAMAP-Rule" id="MF_02207"/>
    </source>
</evidence>
<keyword evidence="1 6" id="KW-0963">Cytoplasm</keyword>
<dbReference type="PRINTS" id="PR01652">
    <property type="entry name" value="SHAPEPROTEIN"/>
</dbReference>
<comment type="caution">
    <text evidence="7">The sequence shown here is derived from an EMBL/GenBank/DDBJ whole genome shotgun (WGS) entry which is preliminary data.</text>
</comment>
<feature type="binding site" evidence="6">
    <location>
        <begin position="153"/>
        <end position="155"/>
    </location>
    <ligand>
        <name>ATP</name>
        <dbReference type="ChEBI" id="CHEBI:30616"/>
    </ligand>
</feature>
<feature type="binding site" evidence="6">
    <location>
        <begin position="282"/>
        <end position="285"/>
    </location>
    <ligand>
        <name>ATP</name>
        <dbReference type="ChEBI" id="CHEBI:30616"/>
    </ligand>
</feature>
<sequence>MGTANTLVYVKGKGILIREPSVVARHKKTKQVVAIGREAKKMLGKTPDTIEAIRPLKDGVISDFDATAAMLKYYIGIVHEHPKTKFLPNIPRPKVVIGIPSGVTEVERRAVQEAAIMAGAREAYLIEEPMAAAIGAKLPIQDSSGSFICDIGGGTTEIAVLALGGIVVNRSIRTAGDEMDDAIVTFIRVKYGILIGEPTAEAVKIAVGSAYPVGKGDRQAVVRGRDIETGLPRSIRVSESEIREALAPIIQEIIEAISETMEETPPELVGDILEHGIVLAGGGSLIRGIDKLIATETKMPVWITDDPQTAVVRGCGKLLDDAELLRHVKVAQRKV</sequence>
<evidence type="ECO:0000256" key="2">
    <source>
        <dbReference type="ARBA" id="ARBA00022741"/>
    </source>
</evidence>
<evidence type="ECO:0000256" key="1">
    <source>
        <dbReference type="ARBA" id="ARBA00022490"/>
    </source>
</evidence>
<name>A0A0G0DVQ0_9BACT</name>
<dbReference type="Proteomes" id="UP000034606">
    <property type="component" value="Unassembled WGS sequence"/>
</dbReference>
<comment type="similarity">
    <text evidence="5 6">Belongs to the FtsA/MreB family.</text>
</comment>
<reference evidence="7 8" key="1">
    <citation type="journal article" date="2015" name="Nature">
        <title>rRNA introns, odd ribosomes, and small enigmatic genomes across a large radiation of phyla.</title>
        <authorList>
            <person name="Brown C.T."/>
            <person name="Hug L.A."/>
            <person name="Thomas B.C."/>
            <person name="Sharon I."/>
            <person name="Castelle C.J."/>
            <person name="Singh A."/>
            <person name="Wilkins M.J."/>
            <person name="Williams K.H."/>
            <person name="Banfield J.F."/>
        </authorList>
    </citation>
    <scope>NUCLEOTIDE SEQUENCE [LARGE SCALE GENOMIC DNA]</scope>
</reference>
<dbReference type="NCBIfam" id="NF010539">
    <property type="entry name" value="PRK13927.1"/>
    <property type="match status" value="1"/>
</dbReference>
<dbReference type="PATRIC" id="fig|1618728.3.peg.661"/>
<evidence type="ECO:0000256" key="3">
    <source>
        <dbReference type="ARBA" id="ARBA00022840"/>
    </source>
</evidence>
<dbReference type="Gene3D" id="3.30.420.40">
    <property type="match status" value="2"/>
</dbReference>
<evidence type="ECO:0000256" key="4">
    <source>
        <dbReference type="ARBA" id="ARBA00022960"/>
    </source>
</evidence>
<organism evidence="7 8">
    <name type="scientific">Candidatus Nomurabacteria bacterium GW2011_GWA1_36_15</name>
    <dbReference type="NCBI Taxonomy" id="1618728"/>
    <lineage>
        <taxon>Bacteria</taxon>
        <taxon>Candidatus Nomuraibacteriota</taxon>
    </lineage>
</organism>
<comment type="function">
    <text evidence="6">Forms membrane-associated dynamic filaments that are essential for cell shape determination. Acts by regulating cell wall synthesis and cell elongation, and thus cell shape. A feedback loop between cell geometry and MreB localization may maintain elongated cell shape by targeting cell wall growth to regions of negative cell wall curvature.</text>
</comment>
<dbReference type="GO" id="GO:0000902">
    <property type="term" value="P:cell morphogenesis"/>
    <property type="evidence" value="ECO:0007669"/>
    <property type="project" value="InterPro"/>
</dbReference>
<dbReference type="SUPFAM" id="SSF53067">
    <property type="entry name" value="Actin-like ATPase domain"/>
    <property type="match status" value="2"/>
</dbReference>
<dbReference type="PANTHER" id="PTHR42749">
    <property type="entry name" value="CELL SHAPE-DETERMINING PROTEIN MREB"/>
    <property type="match status" value="1"/>
</dbReference>
<dbReference type="InterPro" id="IPR056546">
    <property type="entry name" value="MreB_MamK-like"/>
</dbReference>
<dbReference type="InterPro" id="IPR004753">
    <property type="entry name" value="MreB"/>
</dbReference>
<dbReference type="AlphaFoldDB" id="A0A0G0DVQ0"/>
<evidence type="ECO:0000313" key="7">
    <source>
        <dbReference type="EMBL" id="KKP97298.1"/>
    </source>
</evidence>
<dbReference type="HAMAP" id="MF_02207">
    <property type="entry name" value="MreB"/>
    <property type="match status" value="1"/>
</dbReference>
<dbReference type="NCBIfam" id="TIGR00904">
    <property type="entry name" value="mreB"/>
    <property type="match status" value="1"/>
</dbReference>
<dbReference type="GO" id="GO:0005737">
    <property type="term" value="C:cytoplasm"/>
    <property type="evidence" value="ECO:0007669"/>
    <property type="project" value="UniProtKB-SubCell"/>
</dbReference>
<comment type="subcellular location">
    <subcellularLocation>
        <location evidence="6">Cytoplasm</location>
    </subcellularLocation>
    <text evidence="6">Membrane-associated.</text>
</comment>
<proteinExistence type="inferred from homology"/>
<keyword evidence="3 6" id="KW-0067">ATP-binding</keyword>
<evidence type="ECO:0000313" key="8">
    <source>
        <dbReference type="Proteomes" id="UP000034606"/>
    </source>
</evidence>
<dbReference type="EMBL" id="LBRM01000021">
    <property type="protein sequence ID" value="KKP97298.1"/>
    <property type="molecule type" value="Genomic_DNA"/>
</dbReference>
<dbReference type="GO" id="GO:0005524">
    <property type="term" value="F:ATP binding"/>
    <property type="evidence" value="ECO:0007669"/>
    <property type="project" value="UniProtKB-KW"/>
</dbReference>
<keyword evidence="2 6" id="KW-0547">Nucleotide-binding</keyword>
<dbReference type="CDD" id="cd10225">
    <property type="entry name" value="ASKHA_NBD_MreB-like"/>
    <property type="match status" value="1"/>
</dbReference>